<accession>A0ABP7MFJ8</accession>
<dbReference type="Proteomes" id="UP001501565">
    <property type="component" value="Unassembled WGS sequence"/>
</dbReference>
<dbReference type="EC" id="2.3.1.286" evidence="3"/>
<evidence type="ECO:0000259" key="5">
    <source>
        <dbReference type="PROSITE" id="PS50305"/>
    </source>
</evidence>
<keyword evidence="2 3" id="KW-0520">NAD</keyword>
<evidence type="ECO:0000256" key="2">
    <source>
        <dbReference type="ARBA" id="ARBA00023027"/>
    </source>
</evidence>
<feature type="binding site" evidence="3">
    <location>
        <begin position="15"/>
        <end position="34"/>
    </location>
    <ligand>
        <name>NAD(+)</name>
        <dbReference type="ChEBI" id="CHEBI:57540"/>
    </ligand>
</feature>
<dbReference type="HAMAP" id="MF_01121">
    <property type="entry name" value="Sirtuin_ClassIII"/>
    <property type="match status" value="1"/>
</dbReference>
<dbReference type="Pfam" id="PF02146">
    <property type="entry name" value="SIR2"/>
    <property type="match status" value="1"/>
</dbReference>
<dbReference type="InterPro" id="IPR026590">
    <property type="entry name" value="Ssirtuin_cat_dom"/>
</dbReference>
<name>A0ABP7MFJ8_9GAMM</name>
<keyword evidence="1" id="KW-0808">Transferase</keyword>
<keyword evidence="7" id="KW-1185">Reference proteome</keyword>
<dbReference type="InterPro" id="IPR050134">
    <property type="entry name" value="NAD-dep_sirtuin_deacylases"/>
</dbReference>
<comment type="caution">
    <text evidence="6">The sequence shown here is derived from an EMBL/GenBank/DDBJ whole genome shotgun (WGS) entry which is preliminary data.</text>
</comment>
<gene>
    <name evidence="3" type="primary">cobB</name>
    <name evidence="6" type="ORF">GCM10022277_16170</name>
</gene>
<feature type="binding site" evidence="3">
    <location>
        <begin position="92"/>
        <end position="95"/>
    </location>
    <ligand>
        <name>NAD(+)</name>
        <dbReference type="ChEBI" id="CHEBI:57540"/>
    </ligand>
</feature>
<dbReference type="InterPro" id="IPR029035">
    <property type="entry name" value="DHS-like_NAD/FAD-binding_dom"/>
</dbReference>
<dbReference type="InterPro" id="IPR026591">
    <property type="entry name" value="Sirtuin_cat_small_dom_sf"/>
</dbReference>
<comment type="similarity">
    <text evidence="3">Belongs to the sirtuin family. Class III subfamily.</text>
</comment>
<reference evidence="7" key="1">
    <citation type="journal article" date="2019" name="Int. J. Syst. Evol. Microbiol.">
        <title>The Global Catalogue of Microorganisms (GCM) 10K type strain sequencing project: providing services to taxonomists for standard genome sequencing and annotation.</title>
        <authorList>
            <consortium name="The Broad Institute Genomics Platform"/>
            <consortium name="The Broad Institute Genome Sequencing Center for Infectious Disease"/>
            <person name="Wu L."/>
            <person name="Ma J."/>
        </authorList>
    </citation>
    <scope>NUCLEOTIDE SEQUENCE [LARGE SCALE GENOMIC DNA]</scope>
    <source>
        <strain evidence="7">JCM 17551</strain>
    </source>
</reference>
<keyword evidence="3" id="KW-0963">Cytoplasm</keyword>
<evidence type="ECO:0000256" key="3">
    <source>
        <dbReference type="HAMAP-Rule" id="MF_01121"/>
    </source>
</evidence>
<dbReference type="InterPro" id="IPR003000">
    <property type="entry name" value="Sirtuin"/>
</dbReference>
<protein>
    <recommendedName>
        <fullName evidence="3">NAD-dependent protein deacylase</fullName>
        <ecNumber evidence="3">2.3.1.286</ecNumber>
    </recommendedName>
    <alternativeName>
        <fullName evidence="3">Regulatory protein SIR2 homolog</fullName>
    </alternativeName>
</protein>
<dbReference type="RefSeq" id="WP_344797310.1">
    <property type="nucleotide sequence ID" value="NZ_BAABBN010000004.1"/>
</dbReference>
<dbReference type="PROSITE" id="PS50305">
    <property type="entry name" value="SIRTUIN"/>
    <property type="match status" value="1"/>
</dbReference>
<feature type="binding site" evidence="3">
    <location>
        <position position="218"/>
    </location>
    <ligand>
        <name>NAD(+)</name>
        <dbReference type="ChEBI" id="CHEBI:57540"/>
    </ligand>
</feature>
<comment type="caution">
    <text evidence="3 4">Lacks conserved residue(s) required for the propagation of feature annotation.</text>
</comment>
<sequence length="236" mass="26284">MARVLQKDKVVVFTGAGVSAESGIRTFRDSNGLWNEYLVEDVATPAAWQRNPELVLDFYNDCRQQMSSAKPNAAHDAIARLEETHEVVVVTQNIDDLHERAGSSQVIHLHGEISKARSSLDETLIYDIGSQPLKKGDFCELRSQLRPHIVWFGENIINYDEARNHVRNAARILVIGTSLNVYPAAGLLKKASFHAEKAIVSLEVDSVPFGYKFIRGKATNIVPRIVGDWMNGGRAF</sequence>
<comment type="catalytic activity">
    <reaction evidence="3">
        <text>N(6)-acetyl-L-lysyl-[protein] + NAD(+) + H2O = 2''-O-acetyl-ADP-D-ribose + nicotinamide + L-lysyl-[protein]</text>
        <dbReference type="Rhea" id="RHEA:43636"/>
        <dbReference type="Rhea" id="RHEA-COMP:9752"/>
        <dbReference type="Rhea" id="RHEA-COMP:10731"/>
        <dbReference type="ChEBI" id="CHEBI:15377"/>
        <dbReference type="ChEBI" id="CHEBI:17154"/>
        <dbReference type="ChEBI" id="CHEBI:29969"/>
        <dbReference type="ChEBI" id="CHEBI:57540"/>
        <dbReference type="ChEBI" id="CHEBI:61930"/>
        <dbReference type="ChEBI" id="CHEBI:83767"/>
        <dbReference type="EC" id="2.3.1.286"/>
    </reaction>
</comment>
<dbReference type="PANTHER" id="PTHR11085:SF4">
    <property type="entry name" value="NAD-DEPENDENT PROTEIN DEACYLASE"/>
    <property type="match status" value="1"/>
</dbReference>
<dbReference type="SUPFAM" id="SSF52467">
    <property type="entry name" value="DHS-like NAD/FAD-binding domain"/>
    <property type="match status" value="1"/>
</dbReference>
<evidence type="ECO:0000313" key="6">
    <source>
        <dbReference type="EMBL" id="GAA3921154.1"/>
    </source>
</evidence>
<feature type="binding site" evidence="3">
    <location>
        <begin position="176"/>
        <end position="178"/>
    </location>
    <ligand>
        <name>NAD(+)</name>
        <dbReference type="ChEBI" id="CHEBI:57540"/>
    </ligand>
</feature>
<comment type="subcellular location">
    <subcellularLocation>
        <location evidence="3">Cytoplasm</location>
    </subcellularLocation>
</comment>
<evidence type="ECO:0000256" key="4">
    <source>
        <dbReference type="PROSITE-ProRule" id="PRU00236"/>
    </source>
</evidence>
<organism evidence="6 7">
    <name type="scientific">Litoribacillus peritrichatus</name>
    <dbReference type="NCBI Taxonomy" id="718191"/>
    <lineage>
        <taxon>Bacteria</taxon>
        <taxon>Pseudomonadati</taxon>
        <taxon>Pseudomonadota</taxon>
        <taxon>Gammaproteobacteria</taxon>
        <taxon>Oceanospirillales</taxon>
        <taxon>Oceanospirillaceae</taxon>
        <taxon>Litoribacillus</taxon>
    </lineage>
</organism>
<dbReference type="InterPro" id="IPR027546">
    <property type="entry name" value="Sirtuin_class_III"/>
</dbReference>
<feature type="active site" description="Proton acceptor" evidence="3">
    <location>
        <position position="110"/>
    </location>
</feature>
<evidence type="ECO:0000313" key="7">
    <source>
        <dbReference type="Proteomes" id="UP001501565"/>
    </source>
</evidence>
<comment type="function">
    <text evidence="3">NAD-dependent protein deacetylase which modulates the activities of several proteins which are inactive in their acetylated form.</text>
</comment>
<feature type="domain" description="Deacetylase sirtuin-type" evidence="5">
    <location>
        <begin position="1"/>
        <end position="236"/>
    </location>
</feature>
<dbReference type="EMBL" id="BAABBN010000004">
    <property type="protein sequence ID" value="GAA3921154.1"/>
    <property type="molecule type" value="Genomic_DNA"/>
</dbReference>
<proteinExistence type="inferred from homology"/>
<dbReference type="Gene3D" id="3.30.1600.10">
    <property type="entry name" value="SIR2/SIRT2 'Small Domain"/>
    <property type="match status" value="1"/>
</dbReference>
<evidence type="ECO:0000256" key="1">
    <source>
        <dbReference type="ARBA" id="ARBA00022679"/>
    </source>
</evidence>
<dbReference type="PANTHER" id="PTHR11085">
    <property type="entry name" value="NAD-DEPENDENT PROTEIN DEACYLASE SIRTUIN-5, MITOCHONDRIAL-RELATED"/>
    <property type="match status" value="1"/>
</dbReference>
<dbReference type="Gene3D" id="3.40.50.1220">
    <property type="entry name" value="TPP-binding domain"/>
    <property type="match status" value="1"/>
</dbReference>